<proteinExistence type="predicted"/>
<protein>
    <submittedName>
        <fullName evidence="1">Uncharacterized protein</fullName>
    </submittedName>
</protein>
<evidence type="ECO:0000313" key="1">
    <source>
        <dbReference type="EMBL" id="KKL86508.1"/>
    </source>
</evidence>
<sequence length="102" mass="12235">MLIPVLKDLKKHNIPRSIYKFIHLLIRECSRPSISSFEELYEKLGFDDVNQYREFLNLMLSYGKEIREYNQAKTDARFKSKPSDLQYLAESYLDYIDELNFS</sequence>
<comment type="caution">
    <text evidence="1">The sequence shown here is derived from an EMBL/GenBank/DDBJ whole genome shotgun (WGS) entry which is preliminary data.</text>
</comment>
<name>A0A0F9FJR1_9ZZZZ</name>
<accession>A0A0F9FJR1</accession>
<reference evidence="1" key="1">
    <citation type="journal article" date="2015" name="Nature">
        <title>Complex archaea that bridge the gap between prokaryotes and eukaryotes.</title>
        <authorList>
            <person name="Spang A."/>
            <person name="Saw J.H."/>
            <person name="Jorgensen S.L."/>
            <person name="Zaremba-Niedzwiedzka K."/>
            <person name="Martijn J."/>
            <person name="Lind A.E."/>
            <person name="van Eijk R."/>
            <person name="Schleper C."/>
            <person name="Guy L."/>
            <person name="Ettema T.J."/>
        </authorList>
    </citation>
    <scope>NUCLEOTIDE SEQUENCE</scope>
</reference>
<dbReference type="AlphaFoldDB" id="A0A0F9FJR1"/>
<dbReference type="EMBL" id="LAZR01021095">
    <property type="protein sequence ID" value="KKL86508.1"/>
    <property type="molecule type" value="Genomic_DNA"/>
</dbReference>
<organism evidence="1">
    <name type="scientific">marine sediment metagenome</name>
    <dbReference type="NCBI Taxonomy" id="412755"/>
    <lineage>
        <taxon>unclassified sequences</taxon>
        <taxon>metagenomes</taxon>
        <taxon>ecological metagenomes</taxon>
    </lineage>
</organism>
<gene>
    <name evidence="1" type="ORF">LCGC14_1944050</name>
</gene>